<reference evidence="1 2" key="1">
    <citation type="submission" date="2015-09" db="EMBL/GenBank/DDBJ databases">
        <title>Trachymyrmex zeteki WGS genome.</title>
        <authorList>
            <person name="Nygaard S."/>
            <person name="Hu H."/>
            <person name="Boomsma J."/>
            <person name="Zhang G."/>
        </authorList>
    </citation>
    <scope>NUCLEOTIDE SEQUENCE [LARGE SCALE GENOMIC DNA]</scope>
    <source>
        <strain evidence="1">Tzet28-1</strain>
        <tissue evidence="1">Whole body</tissue>
    </source>
</reference>
<organism evidence="1 2">
    <name type="scientific">Mycetomoellerius zeteki</name>
    <dbReference type="NCBI Taxonomy" id="64791"/>
    <lineage>
        <taxon>Eukaryota</taxon>
        <taxon>Metazoa</taxon>
        <taxon>Ecdysozoa</taxon>
        <taxon>Arthropoda</taxon>
        <taxon>Hexapoda</taxon>
        <taxon>Insecta</taxon>
        <taxon>Pterygota</taxon>
        <taxon>Neoptera</taxon>
        <taxon>Endopterygota</taxon>
        <taxon>Hymenoptera</taxon>
        <taxon>Apocrita</taxon>
        <taxon>Aculeata</taxon>
        <taxon>Formicoidea</taxon>
        <taxon>Formicidae</taxon>
        <taxon>Myrmicinae</taxon>
        <taxon>Mycetomoellerius</taxon>
    </lineage>
</organism>
<protein>
    <submittedName>
        <fullName evidence="1">Uncharacterized protein</fullName>
    </submittedName>
</protein>
<dbReference type="Proteomes" id="UP000075809">
    <property type="component" value="Unassembled WGS sequence"/>
</dbReference>
<dbReference type="EMBL" id="KQ983238">
    <property type="protein sequence ID" value="KYQ46198.1"/>
    <property type="molecule type" value="Genomic_DNA"/>
</dbReference>
<dbReference type="AlphaFoldDB" id="A0A151WE97"/>
<accession>A0A151WE97</accession>
<keyword evidence="2" id="KW-1185">Reference proteome</keyword>
<feature type="non-terminal residue" evidence="1">
    <location>
        <position position="1"/>
    </location>
</feature>
<sequence>PTTVGSRSTITARGTILPELVSLKKVLKQSFEPEALSDGMVPSGWMPCSRQYNSQQELPIWTPAWPTCIDIHSRCKSHVAYFTLIINS</sequence>
<evidence type="ECO:0000313" key="1">
    <source>
        <dbReference type="EMBL" id="KYQ46198.1"/>
    </source>
</evidence>
<name>A0A151WE97_9HYME</name>
<proteinExistence type="predicted"/>
<gene>
    <name evidence="1" type="ORF">ALC60_14620</name>
</gene>
<evidence type="ECO:0000313" key="2">
    <source>
        <dbReference type="Proteomes" id="UP000075809"/>
    </source>
</evidence>